<feature type="transmembrane region" description="Helical" evidence="10">
    <location>
        <begin position="130"/>
        <end position="149"/>
    </location>
</feature>
<dbReference type="OrthoDB" id="9979846at2759"/>
<feature type="transmembrane region" description="Helical" evidence="10">
    <location>
        <begin position="276"/>
        <end position="294"/>
    </location>
</feature>
<feature type="region of interest" description="Disordered" evidence="9">
    <location>
        <begin position="359"/>
        <end position="408"/>
    </location>
</feature>
<proteinExistence type="inferred from homology"/>
<keyword evidence="3 10" id="KW-1133">Transmembrane helix</keyword>
<keyword evidence="2 8" id="KW-0812">Transmembrane</keyword>
<dbReference type="SMART" id="SM01381">
    <property type="entry name" value="7TM_GPCR_Srsx"/>
    <property type="match status" value="1"/>
</dbReference>
<dbReference type="PROSITE" id="PS50262">
    <property type="entry name" value="G_PROTEIN_RECEP_F1_2"/>
    <property type="match status" value="1"/>
</dbReference>
<evidence type="ECO:0000256" key="2">
    <source>
        <dbReference type="ARBA" id="ARBA00022692"/>
    </source>
</evidence>
<keyword evidence="4 8" id="KW-0297">G-protein coupled receptor</keyword>
<dbReference type="GO" id="GO:0005886">
    <property type="term" value="C:plasma membrane"/>
    <property type="evidence" value="ECO:0007669"/>
    <property type="project" value="TreeGrafter"/>
</dbReference>
<feature type="compositionally biased region" description="Basic and acidic residues" evidence="9">
    <location>
        <begin position="396"/>
        <end position="408"/>
    </location>
</feature>
<evidence type="ECO:0000256" key="9">
    <source>
        <dbReference type="SAM" id="MobiDB-lite"/>
    </source>
</evidence>
<dbReference type="STRING" id="46731.A0A3M6UJ76"/>
<gene>
    <name evidence="12" type="ORF">pdam_00000453</name>
</gene>
<evidence type="ECO:0000313" key="13">
    <source>
        <dbReference type="Proteomes" id="UP000275408"/>
    </source>
</evidence>
<keyword evidence="5 10" id="KW-0472">Membrane</keyword>
<keyword evidence="6 8" id="KW-0675">Receptor</keyword>
<comment type="similarity">
    <text evidence="8">Belongs to the G-protein coupled receptor 1 family.</text>
</comment>
<dbReference type="InterPro" id="IPR017452">
    <property type="entry name" value="GPCR_Rhodpsn_7TM"/>
</dbReference>
<comment type="subcellular location">
    <subcellularLocation>
        <location evidence="1">Membrane</location>
        <topology evidence="1">Multi-pass membrane protein</topology>
    </subcellularLocation>
</comment>
<feature type="transmembrane region" description="Helical" evidence="10">
    <location>
        <begin position="216"/>
        <end position="238"/>
    </location>
</feature>
<feature type="transmembrane region" description="Helical" evidence="10">
    <location>
        <begin position="48"/>
        <end position="75"/>
    </location>
</feature>
<comment type="caution">
    <text evidence="12">The sequence shown here is derived from an EMBL/GenBank/DDBJ whole genome shotgun (WGS) entry which is preliminary data.</text>
</comment>
<accession>A0A3M6UJ76</accession>
<dbReference type="Gene3D" id="1.20.1070.10">
    <property type="entry name" value="Rhodopsin 7-helix transmembrane proteins"/>
    <property type="match status" value="1"/>
</dbReference>
<keyword evidence="7 8" id="KW-0807">Transducer</keyword>
<feature type="domain" description="G-protein coupled receptors family 1 profile" evidence="11">
    <location>
        <begin position="65"/>
        <end position="331"/>
    </location>
</feature>
<dbReference type="Pfam" id="PF00001">
    <property type="entry name" value="7tm_1"/>
    <property type="match status" value="1"/>
</dbReference>
<evidence type="ECO:0000256" key="5">
    <source>
        <dbReference type="ARBA" id="ARBA00023136"/>
    </source>
</evidence>
<dbReference type="PANTHER" id="PTHR45695:SF9">
    <property type="entry name" value="LEUCOKININ RECEPTOR"/>
    <property type="match status" value="1"/>
</dbReference>
<feature type="transmembrane region" description="Helical" evidence="10">
    <location>
        <begin position="314"/>
        <end position="334"/>
    </location>
</feature>
<evidence type="ECO:0000256" key="8">
    <source>
        <dbReference type="RuleBase" id="RU000688"/>
    </source>
</evidence>
<feature type="compositionally biased region" description="Polar residues" evidence="9">
    <location>
        <begin position="367"/>
        <end position="378"/>
    </location>
</feature>
<dbReference type="GO" id="GO:0004930">
    <property type="term" value="F:G protein-coupled receptor activity"/>
    <property type="evidence" value="ECO:0007669"/>
    <property type="project" value="UniProtKB-KW"/>
</dbReference>
<evidence type="ECO:0000256" key="3">
    <source>
        <dbReference type="ARBA" id="ARBA00022989"/>
    </source>
</evidence>
<dbReference type="PANTHER" id="PTHR45695">
    <property type="entry name" value="LEUCOKININ RECEPTOR-RELATED"/>
    <property type="match status" value="1"/>
</dbReference>
<dbReference type="PROSITE" id="PS00237">
    <property type="entry name" value="G_PROTEIN_RECEP_F1_1"/>
    <property type="match status" value="1"/>
</dbReference>
<dbReference type="EMBL" id="RCHS01001413">
    <property type="protein sequence ID" value="RMX53743.1"/>
    <property type="molecule type" value="Genomic_DNA"/>
</dbReference>
<evidence type="ECO:0000256" key="6">
    <source>
        <dbReference type="ARBA" id="ARBA00023170"/>
    </source>
</evidence>
<sequence length="408" mass="45622">MAVANCASSKYGSYHGLVVFLQVKITMAESNRTVNTVYKVWSINGSEFIVALILLGIISLVGLFGNSIVASIIVSSRRRGRRSAVQLFLLHLAISDLLVCIVCIPLTIWINFYYPEQDKPGAGAVCKIARYVQFLAPSSSICLLTVISIDRYYSLVRPLQAMKTWLRPKVLISAGWIYGGSIFLPTFYFADTEDIQSGNETFWYCRTIPNNTTAGFIYLLFLSIFGFGIQLITIIVLYSRVGKAVWSRERKISRSGTLSRATSESLDKTRKRVTKMLLIVVICFLLCWAPFVIYTGFIERSVAPFPNPADTVRVITYGFGLLNSVCNPFIYFFNSPNFRRDSLRKVCLEVIDAIGQDENKAHRSDSTTRSSVVASKTDSVVGPTEINGSQQNGIDNDVRDNQTYDTRL</sequence>
<evidence type="ECO:0000313" key="12">
    <source>
        <dbReference type="EMBL" id="RMX53743.1"/>
    </source>
</evidence>
<reference evidence="12 13" key="1">
    <citation type="journal article" date="2018" name="Sci. Rep.">
        <title>Comparative analysis of the Pocillopora damicornis genome highlights role of immune system in coral evolution.</title>
        <authorList>
            <person name="Cunning R."/>
            <person name="Bay R.A."/>
            <person name="Gillette P."/>
            <person name="Baker A.C."/>
            <person name="Traylor-Knowles N."/>
        </authorList>
    </citation>
    <scope>NUCLEOTIDE SEQUENCE [LARGE SCALE GENOMIC DNA]</scope>
    <source>
        <strain evidence="12">RSMAS</strain>
        <tissue evidence="12">Whole animal</tissue>
    </source>
</reference>
<name>A0A3M6UJ76_POCDA</name>
<protein>
    <recommendedName>
        <fullName evidence="11">G-protein coupled receptors family 1 profile domain-containing protein</fullName>
    </recommendedName>
</protein>
<feature type="transmembrane region" description="Helical" evidence="10">
    <location>
        <begin position="170"/>
        <end position="190"/>
    </location>
</feature>
<dbReference type="CDD" id="cd00637">
    <property type="entry name" value="7tm_classA_rhodopsin-like"/>
    <property type="match status" value="1"/>
</dbReference>
<keyword evidence="13" id="KW-1185">Reference proteome</keyword>
<feature type="transmembrane region" description="Helical" evidence="10">
    <location>
        <begin position="87"/>
        <end position="110"/>
    </location>
</feature>
<evidence type="ECO:0000256" key="7">
    <source>
        <dbReference type="ARBA" id="ARBA00023224"/>
    </source>
</evidence>
<dbReference type="SUPFAM" id="SSF81321">
    <property type="entry name" value="Family A G protein-coupled receptor-like"/>
    <property type="match status" value="1"/>
</dbReference>
<dbReference type="InterPro" id="IPR000276">
    <property type="entry name" value="GPCR_Rhodpsn"/>
</dbReference>
<evidence type="ECO:0000256" key="4">
    <source>
        <dbReference type="ARBA" id="ARBA00023040"/>
    </source>
</evidence>
<dbReference type="PRINTS" id="PR00237">
    <property type="entry name" value="GPCRRHODOPSN"/>
</dbReference>
<dbReference type="AlphaFoldDB" id="A0A3M6UJ76"/>
<evidence type="ECO:0000256" key="10">
    <source>
        <dbReference type="SAM" id="Phobius"/>
    </source>
</evidence>
<dbReference type="Proteomes" id="UP000275408">
    <property type="component" value="Unassembled WGS sequence"/>
</dbReference>
<organism evidence="12 13">
    <name type="scientific">Pocillopora damicornis</name>
    <name type="common">Cauliflower coral</name>
    <name type="synonym">Millepora damicornis</name>
    <dbReference type="NCBI Taxonomy" id="46731"/>
    <lineage>
        <taxon>Eukaryota</taxon>
        <taxon>Metazoa</taxon>
        <taxon>Cnidaria</taxon>
        <taxon>Anthozoa</taxon>
        <taxon>Hexacorallia</taxon>
        <taxon>Scleractinia</taxon>
        <taxon>Astrocoeniina</taxon>
        <taxon>Pocilloporidae</taxon>
        <taxon>Pocillopora</taxon>
    </lineage>
</organism>
<evidence type="ECO:0000256" key="1">
    <source>
        <dbReference type="ARBA" id="ARBA00004141"/>
    </source>
</evidence>
<evidence type="ECO:0000259" key="11">
    <source>
        <dbReference type="PROSITE" id="PS50262"/>
    </source>
</evidence>